<dbReference type="InterPro" id="IPR001539">
    <property type="entry name" value="Peptidase_U32"/>
</dbReference>
<accession>A0AAX4HVH5</accession>
<evidence type="ECO:0000256" key="3">
    <source>
        <dbReference type="ARBA" id="ARBA00038374"/>
    </source>
</evidence>
<dbReference type="EMBL" id="CP139487">
    <property type="protein sequence ID" value="WPU67190.1"/>
    <property type="molecule type" value="Genomic_DNA"/>
</dbReference>
<dbReference type="GO" id="GO:0008233">
    <property type="term" value="F:peptidase activity"/>
    <property type="evidence" value="ECO:0007669"/>
    <property type="project" value="UniProtKB-KW"/>
</dbReference>
<dbReference type="InterPro" id="IPR051454">
    <property type="entry name" value="RNA/ubiquinone_mod_enzymes"/>
</dbReference>
<name>A0AAX4HVH5_9BACT</name>
<evidence type="ECO:0000256" key="2">
    <source>
        <dbReference type="ARBA" id="ARBA00022801"/>
    </source>
</evidence>
<dbReference type="PANTHER" id="PTHR30217">
    <property type="entry name" value="PEPTIDASE U32 FAMILY"/>
    <property type="match status" value="1"/>
</dbReference>
<dbReference type="KEGG" id="psti:SOO65_10530"/>
<reference evidence="5 6" key="1">
    <citation type="submission" date="2023-11" db="EMBL/GenBank/DDBJ databases">
        <title>Peredibacter starrii A3.12.</title>
        <authorList>
            <person name="Mitchell R.J."/>
        </authorList>
    </citation>
    <scope>NUCLEOTIDE SEQUENCE [LARGE SCALE GENOMIC DNA]</scope>
    <source>
        <strain evidence="5 6">A3.12</strain>
    </source>
</reference>
<dbReference type="GO" id="GO:0006508">
    <property type="term" value="P:proteolysis"/>
    <property type="evidence" value="ECO:0007669"/>
    <property type="project" value="UniProtKB-KW"/>
</dbReference>
<proteinExistence type="inferred from homology"/>
<evidence type="ECO:0000313" key="6">
    <source>
        <dbReference type="Proteomes" id="UP001324634"/>
    </source>
</evidence>
<dbReference type="RefSeq" id="WP_321400137.1">
    <property type="nucleotide sequence ID" value="NZ_CP139487.1"/>
</dbReference>
<evidence type="ECO:0000256" key="1">
    <source>
        <dbReference type="ARBA" id="ARBA00022670"/>
    </source>
</evidence>
<keyword evidence="6" id="KW-1185">Reference proteome</keyword>
<dbReference type="Gene3D" id="2.40.30.10">
    <property type="entry name" value="Translation factors"/>
    <property type="match status" value="1"/>
</dbReference>
<dbReference type="Pfam" id="PF01136">
    <property type="entry name" value="Peptidase_U32"/>
    <property type="match status" value="1"/>
</dbReference>
<dbReference type="PROSITE" id="PS01276">
    <property type="entry name" value="PEPTIDASE_U32"/>
    <property type="match status" value="1"/>
</dbReference>
<dbReference type="PANTHER" id="PTHR30217:SF6">
    <property type="entry name" value="TRNA HYDROXYLATION PROTEIN P"/>
    <property type="match status" value="1"/>
</dbReference>
<organism evidence="5 6">
    <name type="scientific">Peredibacter starrii</name>
    <dbReference type="NCBI Taxonomy" id="28202"/>
    <lineage>
        <taxon>Bacteria</taxon>
        <taxon>Pseudomonadati</taxon>
        <taxon>Bdellovibrionota</taxon>
        <taxon>Bacteriovoracia</taxon>
        <taxon>Bacteriovoracales</taxon>
        <taxon>Bacteriovoracaceae</taxon>
        <taxon>Peredibacter</taxon>
    </lineage>
</organism>
<dbReference type="InterPro" id="IPR032525">
    <property type="entry name" value="Peptidase_U32_C"/>
</dbReference>
<gene>
    <name evidence="5" type="ORF">SOO65_10530</name>
</gene>
<comment type="similarity">
    <text evidence="3">Belongs to the peptidase U32 family.</text>
</comment>
<dbReference type="Proteomes" id="UP001324634">
    <property type="component" value="Chromosome"/>
</dbReference>
<keyword evidence="1" id="KW-0645">Protease</keyword>
<dbReference type="Pfam" id="PF16325">
    <property type="entry name" value="Peptidase_U32_C"/>
    <property type="match status" value="1"/>
</dbReference>
<keyword evidence="2" id="KW-0378">Hydrolase</keyword>
<dbReference type="AlphaFoldDB" id="A0AAX4HVH5"/>
<evidence type="ECO:0000313" key="5">
    <source>
        <dbReference type="EMBL" id="WPU67190.1"/>
    </source>
</evidence>
<sequence>MTKHQLPEVLAPAGSLDKLKIAVLYGANAVYVGGQKFGLRTAADNFTLDELREGMNFAHERGTQVYVVLNSFLHDKDLEEVPEFVKFLEEIGTDAVIVSDLGVVKTVRAHSKIPVHISTQASTLNSESARIWKEAGATRIVLGREVSVKEAGKIKREVDIEIEMFIHGSMCMAYSGHCVISNFTQGRDSNRGGCAHSCRFEYSLEGLDTPEKKKAYFMSSKDLEGLRVLPAFIEEKIDSLKIEGRMKSHLYAGTMSKVYSEALKYYAEHGDFLSDDLINWEAELSKVSHRTYTEASLVEKAGADSIFNERENASDGEWQMVGSVIDANPKSGIVIEVRNAFNQGDELEIIPFKGPAIKVVANEIMDLAMKAVTRTRPTTLVRLPFVEGVSSMHLVRQRGKA</sequence>
<protein>
    <submittedName>
        <fullName evidence="5">U32 family peptidase</fullName>
    </submittedName>
</protein>
<feature type="domain" description="Peptidase family U32 C-terminal" evidence="4">
    <location>
        <begin position="317"/>
        <end position="396"/>
    </location>
</feature>
<evidence type="ECO:0000259" key="4">
    <source>
        <dbReference type="Pfam" id="PF16325"/>
    </source>
</evidence>